<dbReference type="Proteomes" id="UP000502297">
    <property type="component" value="Chromosome"/>
</dbReference>
<accession>A0A6G8RT76</accession>
<sequence length="205" mass="24193">MNGPNNVTYEFNIDPAVDLSGLRVNLYIYGKSTGSSWYSYDKIITVIDKGKVLDKNFKDNTDISYIIEAVDTKRGHYFYYDDPYEHDGLRTDYIRTFIFSDDMVKQITHIIRNQYESDAVYEKNLHYVENKDNKKLEFFHPKISKYHMSQPAQEWLDKEVEIMGFEGLKTGPKIKEKDILRLKNITDAQKQELIKIHSQLKFNDP</sequence>
<dbReference type="AlphaFoldDB" id="A0A6G8RT76"/>
<proteinExistence type="predicted"/>
<keyword evidence="2" id="KW-1185">Reference proteome</keyword>
<dbReference type="KEGG" id="asha:G8E00_03360"/>
<name>A0A6G8RT76_9GAMM</name>
<organism evidence="1 2">
    <name type="scientific">Acinetobacter shaoyimingii</name>
    <dbReference type="NCBI Taxonomy" id="2715164"/>
    <lineage>
        <taxon>Bacteria</taxon>
        <taxon>Pseudomonadati</taxon>
        <taxon>Pseudomonadota</taxon>
        <taxon>Gammaproteobacteria</taxon>
        <taxon>Moraxellales</taxon>
        <taxon>Moraxellaceae</taxon>
        <taxon>Acinetobacter</taxon>
    </lineage>
</organism>
<dbReference type="RefSeq" id="WP_166221960.1">
    <property type="nucleotide sequence ID" value="NZ_CP049801.1"/>
</dbReference>
<evidence type="ECO:0000313" key="2">
    <source>
        <dbReference type="Proteomes" id="UP000502297"/>
    </source>
</evidence>
<dbReference type="EMBL" id="CP049801">
    <property type="protein sequence ID" value="QIO05077.1"/>
    <property type="molecule type" value="Genomic_DNA"/>
</dbReference>
<protein>
    <submittedName>
        <fullName evidence="1">Uncharacterized protein</fullName>
    </submittedName>
</protein>
<gene>
    <name evidence="1" type="ORF">G8E00_03360</name>
</gene>
<evidence type="ECO:0000313" key="1">
    <source>
        <dbReference type="EMBL" id="QIO05077.1"/>
    </source>
</evidence>
<reference evidence="1 2" key="1">
    <citation type="submission" date="2020-03" db="EMBL/GenBank/DDBJ databases">
        <authorList>
            <person name="Zhu W."/>
        </authorList>
    </citation>
    <scope>NUCLEOTIDE SEQUENCE [LARGE SCALE GENOMIC DNA]</scope>
    <source>
        <strain evidence="1 2">323-1</strain>
    </source>
</reference>